<dbReference type="Proteomes" id="UP000054516">
    <property type="component" value="Unassembled WGS sequence"/>
</dbReference>
<dbReference type="EMBL" id="DF977452">
    <property type="protein sequence ID" value="GAP84240.2"/>
    <property type="molecule type" value="Genomic_DNA"/>
</dbReference>
<accession>A0A1S7UPN5</accession>
<proteinExistence type="predicted"/>
<organism evidence="4">
    <name type="scientific">Rosellinia necatrix</name>
    <name type="common">White root-rot fungus</name>
    <dbReference type="NCBI Taxonomy" id="77044"/>
    <lineage>
        <taxon>Eukaryota</taxon>
        <taxon>Fungi</taxon>
        <taxon>Dikarya</taxon>
        <taxon>Ascomycota</taxon>
        <taxon>Pezizomycotina</taxon>
        <taxon>Sordariomycetes</taxon>
        <taxon>Xylariomycetidae</taxon>
        <taxon>Xylariales</taxon>
        <taxon>Xylariaceae</taxon>
        <taxon>Rosellinia</taxon>
    </lineage>
</organism>
<dbReference type="InterPro" id="IPR045048">
    <property type="entry name" value="FBXO31/39"/>
</dbReference>
<dbReference type="AlphaFoldDB" id="A0A1S7UPN5"/>
<dbReference type="PROSITE" id="PS50181">
    <property type="entry name" value="FBOX"/>
    <property type="match status" value="1"/>
</dbReference>
<dbReference type="Pfam" id="PF12014">
    <property type="entry name" value="Cyclin_D1_bind"/>
    <property type="match status" value="1"/>
</dbReference>
<dbReference type="PANTHER" id="PTHR10706">
    <property type="entry name" value="F-BOX FAMILY PROTEIN"/>
    <property type="match status" value="1"/>
</dbReference>
<dbReference type="Gene3D" id="1.20.1280.50">
    <property type="match status" value="1"/>
</dbReference>
<evidence type="ECO:0000259" key="3">
    <source>
        <dbReference type="PROSITE" id="PS50181"/>
    </source>
</evidence>
<dbReference type="InterPro" id="IPR036047">
    <property type="entry name" value="F-box-like_dom_sf"/>
</dbReference>
<dbReference type="OrthoDB" id="722566at2759"/>
<gene>
    <name evidence="4" type="ORF">SAMD00023353_0700340</name>
</gene>
<dbReference type="Pfam" id="PF12937">
    <property type="entry name" value="F-box-like"/>
    <property type="match status" value="1"/>
</dbReference>
<comment type="pathway">
    <text evidence="1">Protein modification; protein ubiquitination.</text>
</comment>
<keyword evidence="5" id="KW-1185">Reference proteome</keyword>
<name>A0A1S7UPN5_ROSNE</name>
<evidence type="ECO:0000313" key="5">
    <source>
        <dbReference type="Proteomes" id="UP000054516"/>
    </source>
</evidence>
<dbReference type="UniPathway" id="UPA00143"/>
<dbReference type="InterPro" id="IPR001810">
    <property type="entry name" value="F-box_dom"/>
</dbReference>
<dbReference type="STRING" id="77044.A0A1S7UPN5"/>
<dbReference type="GO" id="GO:0016567">
    <property type="term" value="P:protein ubiquitination"/>
    <property type="evidence" value="ECO:0007669"/>
    <property type="project" value="UniProtKB-UniPathway"/>
</dbReference>
<evidence type="ECO:0000256" key="2">
    <source>
        <dbReference type="ARBA" id="ARBA00022786"/>
    </source>
</evidence>
<evidence type="ECO:0000313" key="4">
    <source>
        <dbReference type="EMBL" id="GAP84240.2"/>
    </source>
</evidence>
<dbReference type="OMA" id="HPCWFIP"/>
<evidence type="ECO:0000256" key="1">
    <source>
        <dbReference type="ARBA" id="ARBA00004906"/>
    </source>
</evidence>
<protein>
    <submittedName>
        <fullName evidence="4">Putative F-box domain-containing protein</fullName>
    </submittedName>
</protein>
<keyword evidence="2" id="KW-0833">Ubl conjugation pathway</keyword>
<dbReference type="PANTHER" id="PTHR10706:SF130">
    <property type="entry name" value="F-BOX ONLY PROTEIN 31"/>
    <property type="match status" value="1"/>
</dbReference>
<reference evidence="4" key="1">
    <citation type="submission" date="2016-03" db="EMBL/GenBank/DDBJ databases">
        <title>Draft genome sequence of Rosellinia necatrix.</title>
        <authorList>
            <person name="Kanematsu S."/>
        </authorList>
    </citation>
    <scope>NUCLEOTIDE SEQUENCE [LARGE SCALE GENOMIC DNA]</scope>
    <source>
        <strain evidence="4">W97</strain>
    </source>
</reference>
<dbReference type="SMART" id="SM00256">
    <property type="entry name" value="FBOX"/>
    <property type="match status" value="1"/>
</dbReference>
<feature type="domain" description="F-box" evidence="3">
    <location>
        <begin position="23"/>
        <end position="69"/>
    </location>
</feature>
<sequence length="482" mass="54520">MDNHSTHPGSAGVSPARASPNHVPGLLDLPSELIDTILSYLTPSGLVGLSLVCRKLLSHATNDIHWQRHVLSNLPGNRIQSPSPCHSWRELFVAHSQHWFLTKYKIWFCDRSLAGQMIIARYDARRGCIEGYQLLATRSRDIGHEPWVADPTVHIHIFEPDVKLHLDKPIIQFNVDSLENLMRISLSSADSTTRAKRRFFPELPMRYTHGSDPRFSTFVLAKPLGMDELAQYMEDRFPYGLVWPPPAIPATHRVLGHPADIAGGPTPDVIGSPRWKPVNRSEVSSFTFRIRQWIELGPPTIGFHIGEEILTYSTLDPYLYTPTPERPWRGIWVGDYSVHGCEFLLINQPDISDEGLREPLVKLGTESDEEFQARFLAQKVYRGRLEAIKLTGDPNVPRGEYTFYANDLGEDGFVGIAQGPQFQGARIVRSRGHVAGVGFSSDNYIESQLILVSHDRLAQYWVDFGHISFFERVDIDRFLIPS</sequence>
<dbReference type="SUPFAM" id="SSF81383">
    <property type="entry name" value="F-box domain"/>
    <property type="match status" value="1"/>
</dbReference>